<organism evidence="2 3">
    <name type="scientific">Roseivivax marinus</name>
    <dbReference type="NCBI Taxonomy" id="1379903"/>
    <lineage>
        <taxon>Bacteria</taxon>
        <taxon>Pseudomonadati</taxon>
        <taxon>Pseudomonadota</taxon>
        <taxon>Alphaproteobacteria</taxon>
        <taxon>Rhodobacterales</taxon>
        <taxon>Roseobacteraceae</taxon>
        <taxon>Roseivivax</taxon>
    </lineage>
</organism>
<dbReference type="EMBL" id="AQQW01000016">
    <property type="protein sequence ID" value="ETW11114.1"/>
    <property type="molecule type" value="Genomic_DNA"/>
</dbReference>
<dbReference type="SUPFAM" id="SSF53067">
    <property type="entry name" value="Actin-like ATPase domain"/>
    <property type="match status" value="1"/>
</dbReference>
<dbReference type="Gene3D" id="1.10.10.10">
    <property type="entry name" value="Winged helix-like DNA-binding domain superfamily/Winged helix DNA-binding domain"/>
    <property type="match status" value="1"/>
</dbReference>
<dbReference type="Proteomes" id="UP000019063">
    <property type="component" value="Unassembled WGS sequence"/>
</dbReference>
<dbReference type="GO" id="GO:0019262">
    <property type="term" value="P:N-acetylneuraminate catabolic process"/>
    <property type="evidence" value="ECO:0007669"/>
    <property type="project" value="TreeGrafter"/>
</dbReference>
<gene>
    <name evidence="2" type="ORF">ATO8_18884</name>
</gene>
<keyword evidence="3" id="KW-1185">Reference proteome</keyword>
<evidence type="ECO:0000313" key="2">
    <source>
        <dbReference type="EMBL" id="ETW11114.1"/>
    </source>
</evidence>
<protein>
    <submittedName>
        <fullName evidence="2">ROK family protein</fullName>
    </submittedName>
</protein>
<accession>W4HEH7</accession>
<feature type="domain" description="HTH crp-type" evidence="1">
    <location>
        <begin position="28"/>
        <end position="81"/>
    </location>
</feature>
<comment type="caution">
    <text evidence="2">The sequence shown here is derived from an EMBL/GenBank/DDBJ whole genome shotgun (WGS) entry which is preliminary data.</text>
</comment>
<dbReference type="GO" id="GO:0006355">
    <property type="term" value="P:regulation of DNA-templated transcription"/>
    <property type="evidence" value="ECO:0007669"/>
    <property type="project" value="InterPro"/>
</dbReference>
<dbReference type="SUPFAM" id="SSF46785">
    <property type="entry name" value="Winged helix' DNA-binding domain"/>
    <property type="match status" value="1"/>
</dbReference>
<dbReference type="STRING" id="1379903.ATO8_18884"/>
<dbReference type="InterPro" id="IPR043129">
    <property type="entry name" value="ATPase_NBD"/>
</dbReference>
<reference evidence="2 3" key="1">
    <citation type="journal article" date="2014" name="Antonie Van Leeuwenhoek">
        <title>Roseivivax atlanticus sp. nov., isolated from surface seawater of the Atlantic Ocean.</title>
        <authorList>
            <person name="Li G."/>
            <person name="Lai Q."/>
            <person name="Liu X."/>
            <person name="Sun F."/>
            <person name="Shao Z."/>
        </authorList>
    </citation>
    <scope>NUCLEOTIDE SEQUENCE [LARGE SCALE GENOMIC DNA]</scope>
    <source>
        <strain evidence="2 3">22II-s10s</strain>
    </source>
</reference>
<dbReference type="Gene3D" id="3.30.420.40">
    <property type="match status" value="2"/>
</dbReference>
<dbReference type="CDD" id="cd23763">
    <property type="entry name" value="ASKHA_ATPase_ROK"/>
    <property type="match status" value="1"/>
</dbReference>
<dbReference type="eggNOG" id="COG2345">
    <property type="taxonomic scope" value="Bacteria"/>
</dbReference>
<dbReference type="GO" id="GO:0009384">
    <property type="term" value="F:N-acylmannosamine kinase activity"/>
    <property type="evidence" value="ECO:0007669"/>
    <property type="project" value="TreeGrafter"/>
</dbReference>
<name>W4HEH7_9RHOB</name>
<dbReference type="eggNOG" id="COG1940">
    <property type="taxonomic scope" value="Bacteria"/>
</dbReference>
<dbReference type="PANTHER" id="PTHR18964:SF169">
    <property type="entry name" value="N-ACETYLMANNOSAMINE KINASE"/>
    <property type="match status" value="1"/>
</dbReference>
<dbReference type="PANTHER" id="PTHR18964">
    <property type="entry name" value="ROK (REPRESSOR, ORF, KINASE) FAMILY"/>
    <property type="match status" value="1"/>
</dbReference>
<dbReference type="Pfam" id="PF13412">
    <property type="entry name" value="HTH_24"/>
    <property type="match status" value="1"/>
</dbReference>
<dbReference type="GO" id="GO:0003677">
    <property type="term" value="F:DNA binding"/>
    <property type="evidence" value="ECO:0007669"/>
    <property type="project" value="InterPro"/>
</dbReference>
<evidence type="ECO:0000259" key="1">
    <source>
        <dbReference type="SMART" id="SM00419"/>
    </source>
</evidence>
<evidence type="ECO:0000313" key="3">
    <source>
        <dbReference type="Proteomes" id="UP000019063"/>
    </source>
</evidence>
<proteinExistence type="predicted"/>
<dbReference type="AlphaFoldDB" id="W4HEH7"/>
<dbReference type="Pfam" id="PF00480">
    <property type="entry name" value="ROK"/>
    <property type="match status" value="1"/>
</dbReference>
<dbReference type="PATRIC" id="fig|1317118.6.peg.3870"/>
<dbReference type="InterPro" id="IPR000600">
    <property type="entry name" value="ROK"/>
</dbReference>
<dbReference type="InterPro" id="IPR012318">
    <property type="entry name" value="HTH_CRP"/>
</dbReference>
<dbReference type="SMART" id="SM00419">
    <property type="entry name" value="HTH_CRP"/>
    <property type="match status" value="1"/>
</dbReference>
<sequence>MEQEAGQGVLTSVLRGATQSGLRAQNERLVLTLLRRHGSLAKAEIARLTGLSAQTVSVIMRALEAEGLIARGEPRRGKIGQPSVPMHLAPGGACFLGLKVGRRSLELVAIDFTGQVLAERQVTHAFPTPGGTMDFVRQALPEVIAALPKSLRARIAGMGIGLPFHLWDWAGSLGLPEDAMAEWRQTDLRAEIAAEVPFEVHLENDASAACNAEIVLGDRQGAEGLRDFAYAYIGFYAGGGLVLNGTLMRGRTGNAGALGSVPVPDGSGGSAQLLQVASLSTLEAALMGKGHDATGLWESASDWDIDADILEAWIARTASALAQAAAAAGALLDLEALVIDGWLPAPVRARIVEATRRALDRIDLSGTTPPAILPGTIGPRARSLGSASLPLSQRFMVEPSADVLA</sequence>
<dbReference type="InterPro" id="IPR036388">
    <property type="entry name" value="WH-like_DNA-bd_sf"/>
</dbReference>
<dbReference type="InterPro" id="IPR036390">
    <property type="entry name" value="WH_DNA-bd_sf"/>
</dbReference>